<gene>
    <name evidence="11" type="ORF">BLA29_006325</name>
</gene>
<evidence type="ECO:0000256" key="3">
    <source>
        <dbReference type="ARBA" id="ARBA00022448"/>
    </source>
</evidence>
<evidence type="ECO:0000256" key="5">
    <source>
        <dbReference type="ARBA" id="ARBA00022741"/>
    </source>
</evidence>
<proteinExistence type="inferred from homology"/>
<feature type="transmembrane region" description="Helical" evidence="9">
    <location>
        <begin position="164"/>
        <end position="186"/>
    </location>
</feature>
<dbReference type="Gene3D" id="1.20.1560.10">
    <property type="entry name" value="ABC transporter type 1, transmembrane domain"/>
    <property type="match status" value="1"/>
</dbReference>
<keyword evidence="5" id="KW-0547">Nucleotide-binding</keyword>
<evidence type="ECO:0000313" key="11">
    <source>
        <dbReference type="EMBL" id="OTF74054.1"/>
    </source>
</evidence>
<dbReference type="Pfam" id="PF00664">
    <property type="entry name" value="ABC_membrane"/>
    <property type="match status" value="1"/>
</dbReference>
<keyword evidence="3" id="KW-0813">Transport</keyword>
<protein>
    <recommendedName>
        <fullName evidence="10">ABC transmembrane type-1 domain-containing protein</fullName>
    </recommendedName>
</protein>
<dbReference type="InterPro" id="IPR011527">
    <property type="entry name" value="ABC1_TM_dom"/>
</dbReference>
<name>A0A1Y3B1W7_EURMA</name>
<keyword evidence="12" id="KW-1185">Reference proteome</keyword>
<dbReference type="InterPro" id="IPR036640">
    <property type="entry name" value="ABC1_TM_sf"/>
</dbReference>
<evidence type="ECO:0000256" key="9">
    <source>
        <dbReference type="SAM" id="Phobius"/>
    </source>
</evidence>
<dbReference type="SUPFAM" id="SSF90123">
    <property type="entry name" value="ABC transporter transmembrane region"/>
    <property type="match status" value="1"/>
</dbReference>
<feature type="transmembrane region" description="Helical" evidence="9">
    <location>
        <begin position="78"/>
        <end position="97"/>
    </location>
</feature>
<keyword evidence="4 9" id="KW-0812">Transmembrane</keyword>
<accession>A0A1Y3B1W7</accession>
<keyword evidence="7 9" id="KW-1133">Transmembrane helix</keyword>
<dbReference type="GO" id="GO:0140359">
    <property type="term" value="F:ABC-type transporter activity"/>
    <property type="evidence" value="ECO:0007669"/>
    <property type="project" value="InterPro"/>
</dbReference>
<dbReference type="GO" id="GO:0005524">
    <property type="term" value="F:ATP binding"/>
    <property type="evidence" value="ECO:0007669"/>
    <property type="project" value="UniProtKB-KW"/>
</dbReference>
<evidence type="ECO:0000256" key="6">
    <source>
        <dbReference type="ARBA" id="ARBA00022840"/>
    </source>
</evidence>
<feature type="transmembrane region" description="Helical" evidence="9">
    <location>
        <begin position="49"/>
        <end position="72"/>
    </location>
</feature>
<keyword evidence="6" id="KW-0067">ATP-binding</keyword>
<organism evidence="11 12">
    <name type="scientific">Euroglyphus maynei</name>
    <name type="common">Mayne's house dust mite</name>
    <dbReference type="NCBI Taxonomy" id="6958"/>
    <lineage>
        <taxon>Eukaryota</taxon>
        <taxon>Metazoa</taxon>
        <taxon>Ecdysozoa</taxon>
        <taxon>Arthropoda</taxon>
        <taxon>Chelicerata</taxon>
        <taxon>Arachnida</taxon>
        <taxon>Acari</taxon>
        <taxon>Acariformes</taxon>
        <taxon>Sarcoptiformes</taxon>
        <taxon>Astigmata</taxon>
        <taxon>Psoroptidia</taxon>
        <taxon>Analgoidea</taxon>
        <taxon>Pyroglyphidae</taxon>
        <taxon>Pyroglyphinae</taxon>
        <taxon>Euroglyphus</taxon>
    </lineage>
</organism>
<dbReference type="AlphaFoldDB" id="A0A1Y3B1W7"/>
<comment type="similarity">
    <text evidence="2">Belongs to the ABC transporter superfamily. ABCC family. Conjugate transporter (TC 3.A.1.208) subfamily.</text>
</comment>
<comment type="subcellular location">
    <subcellularLocation>
        <location evidence="1">Membrane</location>
        <topology evidence="1">Multi-pass membrane protein</topology>
    </subcellularLocation>
</comment>
<feature type="non-terminal residue" evidence="11">
    <location>
        <position position="207"/>
    </location>
</feature>
<feature type="domain" description="ABC transmembrane type-1" evidence="10">
    <location>
        <begin position="1"/>
        <end position="207"/>
    </location>
</feature>
<dbReference type="OrthoDB" id="6511082at2759"/>
<evidence type="ECO:0000256" key="1">
    <source>
        <dbReference type="ARBA" id="ARBA00004141"/>
    </source>
</evidence>
<sequence length="207" mass="23872">MTRKGMQLRIACCHMIYRKSLRLSQRALGQTTVGQMVNLLSNDVNRFDYAFIFVPFILTAPIQAVITVVYLYKYDFGWSVFVGCSVLLLYLPFQMYMGTLFSKLRAKTAILTDERIRLMNELIPAMRVIKMYTWEKPFAKLVELARRREVSVIKKTALLRGVNMALFFVSSKVIVFVCFVVFIAYAGGEFKPQHVFVAIALFANFRT</sequence>
<evidence type="ECO:0000256" key="7">
    <source>
        <dbReference type="ARBA" id="ARBA00022989"/>
    </source>
</evidence>
<keyword evidence="8 9" id="KW-0472">Membrane</keyword>
<evidence type="ECO:0000259" key="10">
    <source>
        <dbReference type="PROSITE" id="PS50929"/>
    </source>
</evidence>
<dbReference type="PANTHER" id="PTHR24223:SF456">
    <property type="entry name" value="MULTIDRUG RESISTANCE-ASSOCIATED PROTEIN LETHAL(2)03659"/>
    <property type="match status" value="1"/>
</dbReference>
<reference evidence="11 12" key="1">
    <citation type="submission" date="2017-03" db="EMBL/GenBank/DDBJ databases">
        <title>Genome Survey of Euroglyphus maynei.</title>
        <authorList>
            <person name="Arlian L.G."/>
            <person name="Morgan M.S."/>
            <person name="Rider S.D."/>
        </authorList>
    </citation>
    <scope>NUCLEOTIDE SEQUENCE [LARGE SCALE GENOMIC DNA]</scope>
    <source>
        <strain evidence="11">Arlian Lab</strain>
        <tissue evidence="11">Whole body</tissue>
    </source>
</reference>
<dbReference type="Proteomes" id="UP000194236">
    <property type="component" value="Unassembled WGS sequence"/>
</dbReference>
<evidence type="ECO:0000256" key="4">
    <source>
        <dbReference type="ARBA" id="ARBA00022692"/>
    </source>
</evidence>
<dbReference type="GO" id="GO:0016020">
    <property type="term" value="C:membrane"/>
    <property type="evidence" value="ECO:0007669"/>
    <property type="project" value="UniProtKB-SubCell"/>
</dbReference>
<evidence type="ECO:0000313" key="12">
    <source>
        <dbReference type="Proteomes" id="UP000194236"/>
    </source>
</evidence>
<evidence type="ECO:0000256" key="8">
    <source>
        <dbReference type="ARBA" id="ARBA00023136"/>
    </source>
</evidence>
<dbReference type="InterPro" id="IPR050173">
    <property type="entry name" value="ABC_transporter_C-like"/>
</dbReference>
<evidence type="ECO:0000256" key="2">
    <source>
        <dbReference type="ARBA" id="ARBA00009726"/>
    </source>
</evidence>
<dbReference type="PROSITE" id="PS50929">
    <property type="entry name" value="ABC_TM1F"/>
    <property type="match status" value="1"/>
</dbReference>
<comment type="caution">
    <text evidence="11">The sequence shown here is derived from an EMBL/GenBank/DDBJ whole genome shotgun (WGS) entry which is preliminary data.</text>
</comment>
<dbReference type="EMBL" id="MUJZ01048864">
    <property type="protein sequence ID" value="OTF74054.1"/>
    <property type="molecule type" value="Genomic_DNA"/>
</dbReference>
<dbReference type="PANTHER" id="PTHR24223">
    <property type="entry name" value="ATP-BINDING CASSETTE SUB-FAMILY C"/>
    <property type="match status" value="1"/>
</dbReference>